<dbReference type="PROSITE" id="PS50004">
    <property type="entry name" value="C2"/>
    <property type="match status" value="1"/>
</dbReference>
<dbReference type="PROSITE" id="PS01159">
    <property type="entry name" value="WW_DOMAIN_1"/>
    <property type="match status" value="2"/>
</dbReference>
<evidence type="ECO:0000256" key="7">
    <source>
        <dbReference type="ARBA" id="ARBA00022737"/>
    </source>
</evidence>
<dbReference type="EMBL" id="MU151137">
    <property type="protein sequence ID" value="KAF9449223.1"/>
    <property type="molecule type" value="Genomic_DNA"/>
</dbReference>
<dbReference type="InterPro" id="IPR056884">
    <property type="entry name" value="NPHP3-like_N"/>
</dbReference>
<dbReference type="InterPro" id="IPR001202">
    <property type="entry name" value="WW_dom"/>
</dbReference>
<evidence type="ECO:0000256" key="9">
    <source>
        <dbReference type="ARBA" id="ARBA00023054"/>
    </source>
</evidence>
<feature type="domain" description="WW" evidence="14">
    <location>
        <begin position="636"/>
        <end position="669"/>
    </location>
</feature>
<dbReference type="Pfam" id="PF00168">
    <property type="entry name" value="C2"/>
    <property type="match status" value="2"/>
</dbReference>
<comment type="similarity">
    <text evidence="3">Belongs to the WWC family. KIBRA subfamily.</text>
</comment>
<organism evidence="16 17">
    <name type="scientific">Macrolepiota fuliginosa MF-IS2</name>
    <dbReference type="NCBI Taxonomy" id="1400762"/>
    <lineage>
        <taxon>Eukaryota</taxon>
        <taxon>Fungi</taxon>
        <taxon>Dikarya</taxon>
        <taxon>Basidiomycota</taxon>
        <taxon>Agaricomycotina</taxon>
        <taxon>Agaricomycetes</taxon>
        <taxon>Agaricomycetidae</taxon>
        <taxon>Agaricales</taxon>
        <taxon>Agaricineae</taxon>
        <taxon>Agaricaceae</taxon>
        <taxon>Macrolepiota</taxon>
    </lineage>
</organism>
<evidence type="ECO:0000256" key="12">
    <source>
        <dbReference type="ARBA" id="ARBA00025969"/>
    </source>
</evidence>
<keyword evidence="9" id="KW-0175">Coiled coil</keyword>
<dbReference type="Gene3D" id="2.20.70.10">
    <property type="match status" value="3"/>
</dbReference>
<evidence type="ECO:0000256" key="1">
    <source>
        <dbReference type="ARBA" id="ARBA00004221"/>
    </source>
</evidence>
<name>A0A9P5XD77_9AGAR</name>
<evidence type="ECO:0000313" key="16">
    <source>
        <dbReference type="EMBL" id="KAF9449223.1"/>
    </source>
</evidence>
<evidence type="ECO:0000256" key="10">
    <source>
        <dbReference type="ARBA" id="ARBA00023163"/>
    </source>
</evidence>
<accession>A0A9P5XD77</accession>
<comment type="subunit">
    <text evidence="12">Forms a complex with Mer and Ex. Interacts (via domain WW 1) with Ex (via RXPPXY motif). Interacts with Mer, Sav, Hpo and Wts.</text>
</comment>
<dbReference type="Pfam" id="PF24883">
    <property type="entry name" value="NPHP3_N"/>
    <property type="match status" value="1"/>
</dbReference>
<dbReference type="CDD" id="cd00201">
    <property type="entry name" value="WW"/>
    <property type="match status" value="4"/>
</dbReference>
<dbReference type="PROSITE" id="PS50837">
    <property type="entry name" value="NACHT"/>
    <property type="match status" value="1"/>
</dbReference>
<feature type="domain" description="WW" evidence="14">
    <location>
        <begin position="293"/>
        <end position="326"/>
    </location>
</feature>
<dbReference type="OrthoDB" id="3045089at2759"/>
<gene>
    <name evidence="16" type="ORF">P691DRAFT_774822</name>
</gene>
<dbReference type="InterPro" id="IPR027417">
    <property type="entry name" value="P-loop_NTPase"/>
</dbReference>
<dbReference type="PANTHER" id="PTHR14791:SF29">
    <property type="entry name" value="PROTEIN KIBRA"/>
    <property type="match status" value="1"/>
</dbReference>
<dbReference type="Pfam" id="PF00397">
    <property type="entry name" value="WW"/>
    <property type="match status" value="2"/>
</dbReference>
<reference evidence="16" key="1">
    <citation type="submission" date="2020-11" db="EMBL/GenBank/DDBJ databases">
        <authorList>
            <consortium name="DOE Joint Genome Institute"/>
            <person name="Ahrendt S."/>
            <person name="Riley R."/>
            <person name="Andreopoulos W."/>
            <person name="Labutti K."/>
            <person name="Pangilinan J."/>
            <person name="Ruiz-Duenas F.J."/>
            <person name="Barrasa J.M."/>
            <person name="Sanchez-Garcia M."/>
            <person name="Camarero S."/>
            <person name="Miyauchi S."/>
            <person name="Serrano A."/>
            <person name="Linde D."/>
            <person name="Babiker R."/>
            <person name="Drula E."/>
            <person name="Ayuso-Fernandez I."/>
            <person name="Pacheco R."/>
            <person name="Padilla G."/>
            <person name="Ferreira P."/>
            <person name="Barriuso J."/>
            <person name="Kellner H."/>
            <person name="Castanera R."/>
            <person name="Alfaro M."/>
            <person name="Ramirez L."/>
            <person name="Pisabarro A.G."/>
            <person name="Kuo A."/>
            <person name="Tritt A."/>
            <person name="Lipzen A."/>
            <person name="He G."/>
            <person name="Yan M."/>
            <person name="Ng V."/>
            <person name="Cullen D."/>
            <person name="Martin F."/>
            <person name="Rosso M.-N."/>
            <person name="Henrissat B."/>
            <person name="Hibbett D."/>
            <person name="Martinez A.T."/>
            <person name="Grigoriev I.V."/>
        </authorList>
    </citation>
    <scope>NUCLEOTIDE SEQUENCE</scope>
    <source>
        <strain evidence="16">MF-IS2</strain>
    </source>
</reference>
<dbReference type="Proteomes" id="UP000807342">
    <property type="component" value="Unassembled WGS sequence"/>
</dbReference>
<evidence type="ECO:0000256" key="4">
    <source>
        <dbReference type="ARBA" id="ARBA00013712"/>
    </source>
</evidence>
<feature type="domain" description="C2" evidence="13">
    <location>
        <begin position="375"/>
        <end position="498"/>
    </location>
</feature>
<dbReference type="SUPFAM" id="SSF52540">
    <property type="entry name" value="P-loop containing nucleoside triphosphate hydrolases"/>
    <property type="match status" value="1"/>
</dbReference>
<sequence length="1322" mass="148329">MVLGLPLRVTGHGIIDYDFWIGYLKRSIMACFPVTPFSRRTSLSCIPSNSEPEMSAVPQEPLESRISVTVVGADVDGRQALITTVIVGAHNPYWNETFDVIVNDTSVITVEVFDRKRHSFLGAANFKLSEVFDLEVDSRKVLISALKYNSEDGIARGKLAVSLSSSINDPPMNPSPEVTSGTSTVATERVLRTPSQQSAAVLQVTPAFCPTPPIVSYTSSALSGMIARRRDAGSRMHYLDAIFTAMGGPPLGWEMRLTSKGRAYYFDRFTLRFGLRRDSSWVRCLDVTVTVDENLPFGWGLRLTPRGRPYYVDHFTRTSTWKRPCSEDGDSNLRKLDTMISEIDDLPFGWDLYLNLEGRPYYFNRFTREQAEQKPHSEEAGSLGVVHKAAANISSERGILVTVVGADGLRIHSSFGPPNAFAVLTVGDKEVHVTTVIEKTHNPYWNEAFHIMVNDTSVITVEVFDRNRPSFLGAANFRISEVFDSESLYNPKTLTPVLKYHNEDGIGRGKLVISLLPMNLSPEVTSAISTASVERGLRTSSQQSATVLQVIPGFCPTSPTVSYTPSALSGMMSQRRDAGSRVRYLDVIVTAMGGLPLGWEMRQTSRGSLYYFNPLISQFVLWRQGVYSFDAAIMGENLPFGWKLHLTPKGHPYYMDHFTHTSTSKRPRSEDGDSNLRKLDTMISEIDDLPFGWDLCLDLEGCPYYFNRCTRKQAQQKPHSEEADSLKSVRNAAVNINAARRLPPGWEMRPTPGGFYYVDHNTRTTTWYRPGFVIMEYAELDSIPRRPVPRCHPGTRVGLIEGIMERVIGESVHCDMVWVNGPAGAGKTALAQTIGEKMASEFETLGAALFLSRACRWDDPSLFWVSIADQLTNSLNGYEREIGAYRSDPSAIRGWDVRTQFDALLYKPLFTIEQQRKLVILIDGLDECRGEEEQCEIIECILKALRGPGHFPVRWLIFSRPEPHLKRAFGAAESENLCCIKEVVIDDPETQSDIRLYLDHGFKRIAKRFIGDPVPGDPVSQLQDVIGFLAGAPNTNNPLDYVDSMYQEIILRGRPELLPVSLDVLGTCAVCPPLPVLYFSYLIGFDLQQVYAALRSLHSVIAVPSEQKVAEESLRYFHTSFTDFLTNPNRSRSLMQDPRARRVQLTKACFVILCNTEVFYARGLSQSPPPDDTDASSPLSISYHISIFASSHTWEMCALIPNPDEELLCQTVCAFDFRRLKTICETILPRPFIDFLRWLHQYTKELPELADLIRTRPRSDTDTQFIQAFEYLSLPLDLASQPDEKELESPRYALLGIDEQTVAILATHETVMVYSAEGIDDL</sequence>
<evidence type="ECO:0000259" key="14">
    <source>
        <dbReference type="PROSITE" id="PS50020"/>
    </source>
</evidence>
<evidence type="ECO:0000256" key="3">
    <source>
        <dbReference type="ARBA" id="ARBA00010585"/>
    </source>
</evidence>
<dbReference type="InterPro" id="IPR007111">
    <property type="entry name" value="NACHT_NTPase"/>
</dbReference>
<comment type="function">
    <text evidence="11">Regulator of the Hippo/SWH (Sav/Wts/Hpo) signaling pathway, a signaling pathway that plays a pivotal role in organ size control and tumor suppression by restricting proliferation and promoting apoptosis. The core of this pathway is composed of a kinase cascade wherein Hippo (Hpo), in complex with its regulatory protein Salvador (Sav), phosphorylates and activates Warts (Wts) in complex with its regulatory protein Mats, which in turn phosphorylates and inactivates the Yorkie (Yki) oncoprotein. Kibra acts synergistically along with Ex and Mer to regulate the Hippo signaling pathway.</text>
</comment>
<dbReference type="Gene3D" id="2.60.40.150">
    <property type="entry name" value="C2 domain"/>
    <property type="match status" value="2"/>
</dbReference>
<dbReference type="GO" id="GO:0005737">
    <property type="term" value="C:cytoplasm"/>
    <property type="evidence" value="ECO:0007669"/>
    <property type="project" value="UniProtKB-SubCell"/>
</dbReference>
<dbReference type="InterPro" id="IPR036020">
    <property type="entry name" value="WW_dom_sf"/>
</dbReference>
<dbReference type="InterPro" id="IPR035892">
    <property type="entry name" value="C2_domain_sf"/>
</dbReference>
<comment type="caution">
    <text evidence="16">The sequence shown here is derived from an EMBL/GenBank/DDBJ whole genome shotgun (WGS) entry which is preliminary data.</text>
</comment>
<keyword evidence="5" id="KW-0963">Cytoplasm</keyword>
<evidence type="ECO:0000256" key="2">
    <source>
        <dbReference type="ARBA" id="ARBA00004496"/>
    </source>
</evidence>
<dbReference type="SMART" id="SM00456">
    <property type="entry name" value="WW"/>
    <property type="match status" value="7"/>
</dbReference>
<proteinExistence type="inferred from homology"/>
<dbReference type="InterPro" id="IPR000008">
    <property type="entry name" value="C2_dom"/>
</dbReference>
<keyword evidence="10" id="KW-0804">Transcription</keyword>
<keyword evidence="7" id="KW-0677">Repeat</keyword>
<feature type="domain" description="WW" evidence="14">
    <location>
        <begin position="344"/>
        <end position="377"/>
    </location>
</feature>
<dbReference type="PANTHER" id="PTHR14791">
    <property type="entry name" value="BOMB/KIRA PROTEINS"/>
    <property type="match status" value="1"/>
</dbReference>
<evidence type="ECO:0000259" key="15">
    <source>
        <dbReference type="PROSITE" id="PS50837"/>
    </source>
</evidence>
<keyword evidence="6" id="KW-0597">Phosphoprotein</keyword>
<dbReference type="PROSITE" id="PS50020">
    <property type="entry name" value="WW_DOMAIN_2"/>
    <property type="match status" value="5"/>
</dbReference>
<dbReference type="SUPFAM" id="SSF49562">
    <property type="entry name" value="C2 domain (Calcium/lipid-binding domain, CaLB)"/>
    <property type="match status" value="2"/>
</dbReference>
<dbReference type="SMART" id="SM00239">
    <property type="entry name" value="C2"/>
    <property type="match status" value="2"/>
</dbReference>
<evidence type="ECO:0000313" key="17">
    <source>
        <dbReference type="Proteomes" id="UP000807342"/>
    </source>
</evidence>
<evidence type="ECO:0000256" key="5">
    <source>
        <dbReference type="ARBA" id="ARBA00022490"/>
    </source>
</evidence>
<comment type="subcellular location">
    <subcellularLocation>
        <location evidence="1">Apical cell membrane</location>
    </subcellularLocation>
    <subcellularLocation>
        <location evidence="2">Cytoplasm</location>
    </subcellularLocation>
</comment>
<feature type="domain" description="WW" evidence="14">
    <location>
        <begin position="740"/>
        <end position="772"/>
    </location>
</feature>
<dbReference type="InterPro" id="IPR051105">
    <property type="entry name" value="WWC/KIBRA_Hippo_Reg"/>
</dbReference>
<evidence type="ECO:0000256" key="6">
    <source>
        <dbReference type="ARBA" id="ARBA00022553"/>
    </source>
</evidence>
<dbReference type="Gene3D" id="3.40.50.300">
    <property type="entry name" value="P-loop containing nucleotide triphosphate hydrolases"/>
    <property type="match status" value="1"/>
</dbReference>
<keyword evidence="17" id="KW-1185">Reference proteome</keyword>
<feature type="domain" description="NACHT" evidence="15">
    <location>
        <begin position="815"/>
        <end position="961"/>
    </location>
</feature>
<keyword evidence="8" id="KW-0805">Transcription regulation</keyword>
<dbReference type="SUPFAM" id="SSF51045">
    <property type="entry name" value="WW domain"/>
    <property type="match status" value="5"/>
</dbReference>
<evidence type="ECO:0000259" key="13">
    <source>
        <dbReference type="PROSITE" id="PS50004"/>
    </source>
</evidence>
<evidence type="ECO:0000256" key="11">
    <source>
        <dbReference type="ARBA" id="ARBA00024960"/>
    </source>
</evidence>
<dbReference type="GO" id="GO:0016324">
    <property type="term" value="C:apical plasma membrane"/>
    <property type="evidence" value="ECO:0007669"/>
    <property type="project" value="UniProtKB-SubCell"/>
</dbReference>
<feature type="domain" description="WW" evidence="14">
    <location>
        <begin position="687"/>
        <end position="720"/>
    </location>
</feature>
<protein>
    <recommendedName>
        <fullName evidence="4">Protein kibra</fullName>
    </recommendedName>
</protein>
<evidence type="ECO:0000256" key="8">
    <source>
        <dbReference type="ARBA" id="ARBA00023015"/>
    </source>
</evidence>